<sequence>MTTIFCGLAYLTFFTRLLFFVTISDIHASDWRNTDNSAIADVCRILSSFLCGFPSTTCPRMGRVMIFVQHHLCFSAKSLKTILQNTDHT</sequence>
<gene>
    <name evidence="1" type="ORF">B0T21DRAFT_354342</name>
</gene>
<protein>
    <submittedName>
        <fullName evidence="1">Uncharacterized protein</fullName>
    </submittedName>
</protein>
<accession>A0AA40K6R6</accession>
<comment type="caution">
    <text evidence="1">The sequence shown here is derived from an EMBL/GenBank/DDBJ whole genome shotgun (WGS) entry which is preliminary data.</text>
</comment>
<dbReference type="Proteomes" id="UP001172159">
    <property type="component" value="Unassembled WGS sequence"/>
</dbReference>
<dbReference type="EMBL" id="JAUKTV010000001">
    <property type="protein sequence ID" value="KAK0747437.1"/>
    <property type="molecule type" value="Genomic_DNA"/>
</dbReference>
<evidence type="ECO:0000313" key="1">
    <source>
        <dbReference type="EMBL" id="KAK0747437.1"/>
    </source>
</evidence>
<proteinExistence type="predicted"/>
<dbReference type="AlphaFoldDB" id="A0AA40K6R6"/>
<name>A0AA40K6R6_9PEZI</name>
<keyword evidence="2" id="KW-1185">Reference proteome</keyword>
<evidence type="ECO:0000313" key="2">
    <source>
        <dbReference type="Proteomes" id="UP001172159"/>
    </source>
</evidence>
<reference evidence="1" key="1">
    <citation type="submission" date="2023-06" db="EMBL/GenBank/DDBJ databases">
        <title>Genome-scale phylogeny and comparative genomics of the fungal order Sordariales.</title>
        <authorList>
            <consortium name="Lawrence Berkeley National Laboratory"/>
            <person name="Hensen N."/>
            <person name="Bonometti L."/>
            <person name="Westerberg I."/>
            <person name="Brannstrom I.O."/>
            <person name="Guillou S."/>
            <person name="Cros-Aarteil S."/>
            <person name="Calhoun S."/>
            <person name="Haridas S."/>
            <person name="Kuo A."/>
            <person name="Mondo S."/>
            <person name="Pangilinan J."/>
            <person name="Riley R."/>
            <person name="Labutti K."/>
            <person name="Andreopoulos B."/>
            <person name="Lipzen A."/>
            <person name="Chen C."/>
            <person name="Yanf M."/>
            <person name="Daum C."/>
            <person name="Ng V."/>
            <person name="Clum A."/>
            <person name="Steindorff A."/>
            <person name="Ohm R."/>
            <person name="Martin F."/>
            <person name="Silar P."/>
            <person name="Natvig D."/>
            <person name="Lalanne C."/>
            <person name="Gautier V."/>
            <person name="Ament-Velasquez S.L."/>
            <person name="Kruys A."/>
            <person name="Hutchinson M.I."/>
            <person name="Powell A.J."/>
            <person name="Barry K."/>
            <person name="Miller A.N."/>
            <person name="Grigoriev I.V."/>
            <person name="Debuchy R."/>
            <person name="Gladieux P."/>
            <person name="Thoren M.H."/>
            <person name="Johannesson H."/>
        </authorList>
    </citation>
    <scope>NUCLEOTIDE SEQUENCE</scope>
    <source>
        <strain evidence="1">CBS 540.89</strain>
    </source>
</reference>
<organism evidence="1 2">
    <name type="scientific">Apiosordaria backusii</name>
    <dbReference type="NCBI Taxonomy" id="314023"/>
    <lineage>
        <taxon>Eukaryota</taxon>
        <taxon>Fungi</taxon>
        <taxon>Dikarya</taxon>
        <taxon>Ascomycota</taxon>
        <taxon>Pezizomycotina</taxon>
        <taxon>Sordariomycetes</taxon>
        <taxon>Sordariomycetidae</taxon>
        <taxon>Sordariales</taxon>
        <taxon>Lasiosphaeriaceae</taxon>
        <taxon>Apiosordaria</taxon>
    </lineage>
</organism>